<evidence type="ECO:0000256" key="7">
    <source>
        <dbReference type="ARBA" id="ARBA00023077"/>
    </source>
</evidence>
<organism evidence="12">
    <name type="scientific">marine metagenome</name>
    <dbReference type="NCBI Taxonomy" id="408172"/>
    <lineage>
        <taxon>unclassified sequences</taxon>
        <taxon>metagenomes</taxon>
        <taxon>ecological metagenomes</taxon>
    </lineage>
</organism>
<dbReference type="InterPro" id="IPR012910">
    <property type="entry name" value="Plug_dom"/>
</dbReference>
<keyword evidence="6" id="KW-0406">Ion transport</keyword>
<keyword evidence="4" id="KW-0812">Transmembrane</keyword>
<keyword evidence="8" id="KW-0472">Membrane</keyword>
<dbReference type="EMBL" id="UINC01031527">
    <property type="protein sequence ID" value="SVB17714.1"/>
    <property type="molecule type" value="Genomic_DNA"/>
</dbReference>
<keyword evidence="9" id="KW-0998">Cell outer membrane</keyword>
<dbReference type="GO" id="GO:0006826">
    <property type="term" value="P:iron ion transport"/>
    <property type="evidence" value="ECO:0007669"/>
    <property type="project" value="UniProtKB-KW"/>
</dbReference>
<dbReference type="Pfam" id="PF07715">
    <property type="entry name" value="Plug"/>
    <property type="match status" value="1"/>
</dbReference>
<evidence type="ECO:0000313" key="12">
    <source>
        <dbReference type="EMBL" id="SVB17714.1"/>
    </source>
</evidence>
<evidence type="ECO:0000256" key="6">
    <source>
        <dbReference type="ARBA" id="ARBA00023065"/>
    </source>
</evidence>
<keyword evidence="3" id="KW-0410">Iron transport</keyword>
<evidence type="ECO:0000256" key="8">
    <source>
        <dbReference type="ARBA" id="ARBA00023136"/>
    </source>
</evidence>
<dbReference type="PROSITE" id="PS52016">
    <property type="entry name" value="TONB_DEPENDENT_REC_3"/>
    <property type="match status" value="1"/>
</dbReference>
<evidence type="ECO:0000259" key="11">
    <source>
        <dbReference type="Pfam" id="PF07715"/>
    </source>
</evidence>
<dbReference type="Gene3D" id="2.40.170.20">
    <property type="entry name" value="TonB-dependent receptor, beta-barrel domain"/>
    <property type="match status" value="1"/>
</dbReference>
<feature type="non-terminal residue" evidence="12">
    <location>
        <position position="632"/>
    </location>
</feature>
<gene>
    <name evidence="12" type="ORF">METZ01_LOCUS170568</name>
</gene>
<feature type="non-terminal residue" evidence="12">
    <location>
        <position position="1"/>
    </location>
</feature>
<evidence type="ECO:0000256" key="5">
    <source>
        <dbReference type="ARBA" id="ARBA00023004"/>
    </source>
</evidence>
<keyword evidence="5" id="KW-0408">Iron</keyword>
<keyword evidence="2" id="KW-0813">Transport</keyword>
<evidence type="ECO:0000256" key="2">
    <source>
        <dbReference type="ARBA" id="ARBA00022448"/>
    </source>
</evidence>
<comment type="subcellular location">
    <subcellularLocation>
        <location evidence="1">Cell outer membrane</location>
        <topology evidence="1">Multi-pass membrane protein</topology>
    </subcellularLocation>
</comment>
<feature type="domain" description="TonB-dependent receptor plug" evidence="11">
    <location>
        <begin position="55"/>
        <end position="163"/>
    </location>
</feature>
<dbReference type="PANTHER" id="PTHR32552">
    <property type="entry name" value="FERRICHROME IRON RECEPTOR-RELATED"/>
    <property type="match status" value="1"/>
</dbReference>
<dbReference type="InterPro" id="IPR039426">
    <property type="entry name" value="TonB-dep_rcpt-like"/>
</dbReference>
<keyword evidence="7" id="KW-0798">TonB box</keyword>
<dbReference type="PANTHER" id="PTHR32552:SF81">
    <property type="entry name" value="TONB-DEPENDENT OUTER MEMBRANE RECEPTOR"/>
    <property type="match status" value="1"/>
</dbReference>
<name>A0A382BVR0_9ZZZZ</name>
<evidence type="ECO:0000259" key="10">
    <source>
        <dbReference type="Pfam" id="PF00593"/>
    </source>
</evidence>
<evidence type="ECO:0000256" key="9">
    <source>
        <dbReference type="ARBA" id="ARBA00023237"/>
    </source>
</evidence>
<evidence type="ECO:0000256" key="4">
    <source>
        <dbReference type="ARBA" id="ARBA00022692"/>
    </source>
</evidence>
<sequence length="632" mass="71414">VNIKRQIFFWLFLPILLIFTEDFAFAQDNDASQESVTSFAIEEIVVTARKRDESIQDVPLSVTAIQGELAEASVRRLEDIQSFAPNLYINRILGVASGAAITIRGVSSSEVDKSFEPAIGVVMDGMFLGTSSGVLLQNFDIERIEVLRGPQGTLYGKNTTGGILNVIRTPVTMEYGADLKATIGENGRQDFKAVVQLPIVEDKLGIKLFAANIEHDGHIYNTTRKEDVGGDDIKNYGFAALWEPNDQFNLKIHYEIMEDQSVQGAYVNRNQIGELACTIQLIGFDPATGCEKDAKDGPDITESDGTNFSDNEYETTIVTANYNTENFLYTYIYSNRDMDEQNMQDFDGSPAHLLRMNFFNDWEQTSHEFRVTSQFSEKFEFVAGIYDWEVDYEQFWNVYDLFYQLSRLIGYGGGNLESDAANSNGQEQTTESIAVFFSGDWFINDQWTLTAGFRWTEEEKDFLGGNAGVPYYPLRGDPRPPLTNPVPFQGKWDETTPKIGLKYQPNDDMMVYGSYSEGFKSGGFFGRQANFNIDPSYEPEYVKNYEIGMKSTWLDGRMIFNAAAFMAKYEDKQESILVPVDLTNVATVVRNAASLDMEGLELELMYQITPAWNVMMTYGYMKSEFDEYLADL</sequence>
<evidence type="ECO:0000256" key="3">
    <source>
        <dbReference type="ARBA" id="ARBA00022496"/>
    </source>
</evidence>
<feature type="domain" description="TonB-dependent receptor-like beta-barrel" evidence="10">
    <location>
        <begin position="303"/>
        <end position="626"/>
    </location>
</feature>
<evidence type="ECO:0000256" key="1">
    <source>
        <dbReference type="ARBA" id="ARBA00004571"/>
    </source>
</evidence>
<dbReference type="AlphaFoldDB" id="A0A382BVR0"/>
<protein>
    <recommendedName>
        <fullName evidence="13">TonB-dependent receptor plug domain-containing protein</fullName>
    </recommendedName>
</protein>
<proteinExistence type="predicted"/>
<evidence type="ECO:0008006" key="13">
    <source>
        <dbReference type="Google" id="ProtNLM"/>
    </source>
</evidence>
<dbReference type="InterPro" id="IPR000531">
    <property type="entry name" value="Beta-barrel_TonB"/>
</dbReference>
<accession>A0A382BVR0</accession>
<reference evidence="12" key="1">
    <citation type="submission" date="2018-05" db="EMBL/GenBank/DDBJ databases">
        <authorList>
            <person name="Lanie J.A."/>
            <person name="Ng W.-L."/>
            <person name="Kazmierczak K.M."/>
            <person name="Andrzejewski T.M."/>
            <person name="Davidsen T.M."/>
            <person name="Wayne K.J."/>
            <person name="Tettelin H."/>
            <person name="Glass J.I."/>
            <person name="Rusch D."/>
            <person name="Podicherti R."/>
            <person name="Tsui H.-C.T."/>
            <person name="Winkler M.E."/>
        </authorList>
    </citation>
    <scope>NUCLEOTIDE SEQUENCE</scope>
</reference>
<dbReference type="Pfam" id="PF00593">
    <property type="entry name" value="TonB_dep_Rec_b-barrel"/>
    <property type="match status" value="1"/>
</dbReference>
<dbReference type="SUPFAM" id="SSF56935">
    <property type="entry name" value="Porins"/>
    <property type="match status" value="1"/>
</dbReference>
<dbReference type="GO" id="GO:0009279">
    <property type="term" value="C:cell outer membrane"/>
    <property type="evidence" value="ECO:0007669"/>
    <property type="project" value="UniProtKB-SubCell"/>
</dbReference>
<dbReference type="InterPro" id="IPR036942">
    <property type="entry name" value="Beta-barrel_TonB_sf"/>
</dbReference>